<dbReference type="Pfam" id="PF04516">
    <property type="entry name" value="CP2"/>
    <property type="match status" value="1"/>
</dbReference>
<keyword evidence="9" id="KW-1185">Reference proteome</keyword>
<comment type="subcellular location">
    <subcellularLocation>
        <location evidence="1">Nucleus</location>
    </subcellularLocation>
</comment>
<feature type="compositionally biased region" description="Basic and acidic residues" evidence="6">
    <location>
        <begin position="559"/>
        <end position="571"/>
    </location>
</feature>
<dbReference type="InterPro" id="IPR040167">
    <property type="entry name" value="TF_CP2-like"/>
</dbReference>
<feature type="compositionally biased region" description="Basic and acidic residues" evidence="6">
    <location>
        <begin position="59"/>
        <end position="75"/>
    </location>
</feature>
<feature type="compositionally biased region" description="Low complexity" evidence="6">
    <location>
        <begin position="30"/>
        <end position="49"/>
    </location>
</feature>
<evidence type="ECO:0000313" key="8">
    <source>
        <dbReference type="EMBL" id="KAL2045487.1"/>
    </source>
</evidence>
<feature type="compositionally biased region" description="Low complexity" evidence="6">
    <location>
        <begin position="576"/>
        <end position="593"/>
    </location>
</feature>
<feature type="region of interest" description="Disordered" evidence="6">
    <location>
        <begin position="461"/>
        <end position="505"/>
    </location>
</feature>
<evidence type="ECO:0000256" key="1">
    <source>
        <dbReference type="ARBA" id="ARBA00004123"/>
    </source>
</evidence>
<evidence type="ECO:0000256" key="6">
    <source>
        <dbReference type="SAM" id="MobiDB-lite"/>
    </source>
</evidence>
<dbReference type="InterPro" id="IPR057520">
    <property type="entry name" value="GRHL1/CP2_C"/>
</dbReference>
<organism evidence="8 9">
    <name type="scientific">Stereocaulon virgatum</name>
    <dbReference type="NCBI Taxonomy" id="373712"/>
    <lineage>
        <taxon>Eukaryota</taxon>
        <taxon>Fungi</taxon>
        <taxon>Dikarya</taxon>
        <taxon>Ascomycota</taxon>
        <taxon>Pezizomycotina</taxon>
        <taxon>Lecanoromycetes</taxon>
        <taxon>OSLEUM clade</taxon>
        <taxon>Lecanoromycetidae</taxon>
        <taxon>Lecanorales</taxon>
        <taxon>Lecanorineae</taxon>
        <taxon>Stereocaulaceae</taxon>
        <taxon>Stereocaulon</taxon>
    </lineage>
</organism>
<dbReference type="EMBL" id="JBEFKJ010000006">
    <property type="protein sequence ID" value="KAL2045487.1"/>
    <property type="molecule type" value="Genomic_DNA"/>
</dbReference>
<evidence type="ECO:0000256" key="3">
    <source>
        <dbReference type="ARBA" id="ARBA00023125"/>
    </source>
</evidence>
<evidence type="ECO:0000259" key="7">
    <source>
        <dbReference type="PROSITE" id="PS51968"/>
    </source>
</evidence>
<accession>A0ABR4AI83</accession>
<keyword evidence="2" id="KW-0805">Transcription regulation</keyword>
<dbReference type="Proteomes" id="UP001590950">
    <property type="component" value="Unassembled WGS sequence"/>
</dbReference>
<protein>
    <recommendedName>
        <fullName evidence="7">Grh/CP2 DB domain-containing protein</fullName>
    </recommendedName>
</protein>
<evidence type="ECO:0000313" key="9">
    <source>
        <dbReference type="Proteomes" id="UP001590950"/>
    </source>
</evidence>
<sequence>MFRNRKNSQKPTDELYVAFKQKFPNVGPGTTSVPSSAATTESTTSLTTTAIDTAMDQRPFGDHDGAKDHESALGDSDHWRFTPSMLDTNSFAFTAFANQHSGDFTPTPTGGMNAVFHNQAGDLHTPGMGFHLGTPLSMSASESHTNPASAVDMHGFHPHLLHTQTFQNSNPFAQQESYAPSSFVHQDSGYETMNPQQSGLPNEKLAMDSESHRDSHYAGYSARTFENVPAPSMQPVEKFRYQVTLNAPTAMIKHSDEIPVTYLNKGQPYAVSICDSMGLGLAPGLVKYRTVIRISFEDEQQRQRPSACWQLWKEGRGLAEAHQRGGKLQAVEYVDPNQGGDEEAKRPRVELEAASFDCFSVTWTPSSGSTIAECSVAVRFNFLSTDFSHSKGVKGIPVRLCAKTEIISSGTPDSPPGSVSEVCFCKVKLFRDHGAERKLSNDVAHIKKTIDKLKQQITQVENGVKEVGKRKRSGADKGGSHRPGKVQKHKRSWSVSSQGSSGRPAVEEDLHMKLATIQDMFTSTRPVSVLYLKGYEQDDPDAFPVSLPGEPTDLTKISQLDRRTSWDRKTNSESTPSNSCHVSPSPSSRSMPSDPRPSEPSAFQKVTPFPSNEHLQNDWEHLTHFPSTSFSSLSNSAVKVPTGRATDDSSLPGWIEAFGVDPAYKAPPERPSKPIACFYVLIKIPGNVPQNDYYRAVYLMERTVRDLITNIATKCGVQPAQVTHTLRITPKGLKVVVEDEVVRELPEGQDMIVEFVGVESNPKLKQEAGSGASTPRASEALTKNAITKALEMRLVF</sequence>
<reference evidence="8 9" key="1">
    <citation type="submission" date="2024-09" db="EMBL/GenBank/DDBJ databases">
        <title>Rethinking Asexuality: The Enigmatic Case of Functional Sexual Genes in Lepraria (Stereocaulaceae).</title>
        <authorList>
            <person name="Doellman M."/>
            <person name="Sun Y."/>
            <person name="Barcenas-Pena A."/>
            <person name="Lumbsch H.T."/>
            <person name="Grewe F."/>
        </authorList>
    </citation>
    <scope>NUCLEOTIDE SEQUENCE [LARGE SCALE GENOMIC DNA]</scope>
    <source>
        <strain evidence="8 9">Mercado 3170</strain>
    </source>
</reference>
<dbReference type="PANTHER" id="PTHR11037:SF20">
    <property type="entry name" value="PROTEIN GRAINYHEAD"/>
    <property type="match status" value="1"/>
</dbReference>
<gene>
    <name evidence="8" type="ORF">N7G274_001915</name>
</gene>
<dbReference type="PANTHER" id="PTHR11037">
    <property type="entry name" value="TRANSCRIPTION FACTOR CP2"/>
    <property type="match status" value="1"/>
</dbReference>
<feature type="compositionally biased region" description="Basic residues" evidence="6">
    <location>
        <begin position="480"/>
        <end position="492"/>
    </location>
</feature>
<dbReference type="Pfam" id="PF25416">
    <property type="entry name" value="GRHL1_C"/>
    <property type="match status" value="1"/>
</dbReference>
<proteinExistence type="predicted"/>
<dbReference type="PROSITE" id="PS51968">
    <property type="entry name" value="GRH_CP2_DB"/>
    <property type="match status" value="1"/>
</dbReference>
<dbReference type="InterPro" id="IPR007604">
    <property type="entry name" value="CP2"/>
</dbReference>
<feature type="region of interest" description="Disordered" evidence="6">
    <location>
        <begin position="56"/>
        <end position="75"/>
    </location>
</feature>
<evidence type="ECO:0000256" key="2">
    <source>
        <dbReference type="ARBA" id="ARBA00023015"/>
    </source>
</evidence>
<evidence type="ECO:0000256" key="4">
    <source>
        <dbReference type="ARBA" id="ARBA00023163"/>
    </source>
</evidence>
<feature type="region of interest" description="Disordered" evidence="6">
    <location>
        <begin position="541"/>
        <end position="610"/>
    </location>
</feature>
<keyword evidence="4" id="KW-0804">Transcription</keyword>
<feature type="domain" description="Grh/CP2 DB" evidence="7">
    <location>
        <begin position="237"/>
        <end position="499"/>
    </location>
</feature>
<keyword evidence="5" id="KW-0539">Nucleus</keyword>
<feature type="compositionally biased region" description="Basic and acidic residues" evidence="6">
    <location>
        <begin position="463"/>
        <end position="479"/>
    </location>
</feature>
<keyword evidence="3" id="KW-0238">DNA-binding</keyword>
<feature type="region of interest" description="Disordered" evidence="6">
    <location>
        <begin position="24"/>
        <end position="49"/>
    </location>
</feature>
<evidence type="ECO:0000256" key="5">
    <source>
        <dbReference type="ARBA" id="ARBA00023242"/>
    </source>
</evidence>
<name>A0ABR4AI83_9LECA</name>
<comment type="caution">
    <text evidence="8">The sequence shown here is derived from an EMBL/GenBank/DDBJ whole genome shotgun (WGS) entry which is preliminary data.</text>
</comment>